<name>A0A839GZ67_9BACT</name>
<proteinExistence type="predicted"/>
<comment type="caution">
    <text evidence="1">The sequence shown here is derived from an EMBL/GenBank/DDBJ whole genome shotgun (WGS) entry which is preliminary data.</text>
</comment>
<evidence type="ECO:0000313" key="2">
    <source>
        <dbReference type="Proteomes" id="UP000563094"/>
    </source>
</evidence>
<keyword evidence="2" id="KW-1185">Reference proteome</keyword>
<accession>A0A839GZ67</accession>
<reference evidence="1 2" key="1">
    <citation type="submission" date="2020-08" db="EMBL/GenBank/DDBJ databases">
        <title>Genomic Encyclopedia of Type Strains, Phase IV (KMG-IV): sequencing the most valuable type-strain genomes for metagenomic binning, comparative biology and taxonomic classification.</title>
        <authorList>
            <person name="Goeker M."/>
        </authorList>
    </citation>
    <scope>NUCLEOTIDE SEQUENCE [LARGE SCALE GENOMIC DNA]</scope>
    <source>
        <strain evidence="1 2">DSM 29854</strain>
    </source>
</reference>
<dbReference type="Proteomes" id="UP000563094">
    <property type="component" value="Unassembled WGS sequence"/>
</dbReference>
<dbReference type="RefSeq" id="WP_182514018.1">
    <property type="nucleotide sequence ID" value="NZ_JACJIQ010000017.1"/>
</dbReference>
<dbReference type="AlphaFoldDB" id="A0A839GZ67"/>
<sequence>MRKKIISMAHKMRWQIDGTKVDIARIDAWCRKYGAPAKGFNDYTYNELPKLVTQFGKVYKSYLEGLRK</sequence>
<organism evidence="1 2">
    <name type="scientific">Rufibacter quisquiliarum</name>
    <dbReference type="NCBI Taxonomy" id="1549639"/>
    <lineage>
        <taxon>Bacteria</taxon>
        <taxon>Pseudomonadati</taxon>
        <taxon>Bacteroidota</taxon>
        <taxon>Cytophagia</taxon>
        <taxon>Cytophagales</taxon>
        <taxon>Hymenobacteraceae</taxon>
        <taxon>Rufibacter</taxon>
    </lineage>
</organism>
<dbReference type="EMBL" id="JACJIQ010000017">
    <property type="protein sequence ID" value="MBA9078961.1"/>
    <property type="molecule type" value="Genomic_DNA"/>
</dbReference>
<gene>
    <name evidence="1" type="ORF">FHS90_003695</name>
</gene>
<evidence type="ECO:0000313" key="1">
    <source>
        <dbReference type="EMBL" id="MBA9078961.1"/>
    </source>
</evidence>
<protein>
    <submittedName>
        <fullName evidence="1">Uncharacterized protein</fullName>
    </submittedName>
</protein>